<evidence type="ECO:0000256" key="3">
    <source>
        <dbReference type="ARBA" id="ARBA00093468"/>
    </source>
</evidence>
<dbReference type="Proteomes" id="UP001374579">
    <property type="component" value="Unassembled WGS sequence"/>
</dbReference>
<evidence type="ECO:0000256" key="2">
    <source>
        <dbReference type="ARBA" id="ARBA00093393"/>
    </source>
</evidence>
<dbReference type="EMBL" id="JBAMIC010000013">
    <property type="protein sequence ID" value="KAK7097787.1"/>
    <property type="molecule type" value="Genomic_DNA"/>
</dbReference>
<gene>
    <name evidence="5" type="ORF">V1264_004716</name>
</gene>
<accession>A0AAN9G7G1</accession>
<comment type="function">
    <text evidence="2">Scaffold protein in the commander complex that is essential for endosomal recycling of transmembrane cargos; the commander complex is composed of the CCC subcomplex and the retriever subcomplex. May modulate activity of cullin-RING E3 ubiquitin ligase (CRL) complexes. Down-regulates activation of NF-kappa-B. Inhibits TNF-induced NFKB1 activation.</text>
</comment>
<dbReference type="GO" id="GO:0051059">
    <property type="term" value="F:NF-kappaB binding"/>
    <property type="evidence" value="ECO:0007669"/>
    <property type="project" value="TreeGrafter"/>
</dbReference>
<evidence type="ECO:0000256" key="1">
    <source>
        <dbReference type="ARBA" id="ARBA00039908"/>
    </source>
</evidence>
<protein>
    <recommendedName>
        <fullName evidence="1">COMM domain-containing protein 6</fullName>
    </recommendedName>
</protein>
<comment type="caution">
    <text evidence="5">The sequence shown here is derived from an EMBL/GenBank/DDBJ whole genome shotgun (WGS) entry which is preliminary data.</text>
</comment>
<dbReference type="InterPro" id="IPR047155">
    <property type="entry name" value="COMMD4/6/7/8"/>
</dbReference>
<dbReference type="Pfam" id="PF07258">
    <property type="entry name" value="COMM_domain"/>
    <property type="match status" value="1"/>
</dbReference>
<proteinExistence type="inferred from homology"/>
<evidence type="ECO:0000259" key="4">
    <source>
        <dbReference type="PROSITE" id="PS51269"/>
    </source>
</evidence>
<evidence type="ECO:0000313" key="5">
    <source>
        <dbReference type="EMBL" id="KAK7097787.1"/>
    </source>
</evidence>
<keyword evidence="6" id="KW-1185">Reference proteome</keyword>
<dbReference type="AlphaFoldDB" id="A0AAN9G7G1"/>
<name>A0AAN9G7G1_9CAEN</name>
<dbReference type="PANTHER" id="PTHR16231:SF5">
    <property type="entry name" value="COMM DOMAIN-CONTAINING PROTEIN 6"/>
    <property type="match status" value="1"/>
</dbReference>
<evidence type="ECO:0000313" key="6">
    <source>
        <dbReference type="Proteomes" id="UP001374579"/>
    </source>
</evidence>
<comment type="similarity">
    <text evidence="3">Belongs to the COMM domain-containing protein 6 family.</text>
</comment>
<reference evidence="5 6" key="1">
    <citation type="submission" date="2024-02" db="EMBL/GenBank/DDBJ databases">
        <title>Chromosome-scale genome assembly of the rough periwinkle Littorina saxatilis.</title>
        <authorList>
            <person name="De Jode A."/>
            <person name="Faria R."/>
            <person name="Formenti G."/>
            <person name="Sims Y."/>
            <person name="Smith T.P."/>
            <person name="Tracey A."/>
            <person name="Wood J.M.D."/>
            <person name="Zagrodzka Z.B."/>
            <person name="Johannesson K."/>
            <person name="Butlin R.K."/>
            <person name="Leder E.H."/>
        </authorList>
    </citation>
    <scope>NUCLEOTIDE SEQUENCE [LARGE SCALE GENOMIC DNA]</scope>
    <source>
        <strain evidence="5">Snail1</strain>
        <tissue evidence="5">Muscle</tissue>
    </source>
</reference>
<feature type="domain" description="COMM" evidence="4">
    <location>
        <begin position="14"/>
        <end position="81"/>
    </location>
</feature>
<organism evidence="5 6">
    <name type="scientific">Littorina saxatilis</name>
    <dbReference type="NCBI Taxonomy" id="31220"/>
    <lineage>
        <taxon>Eukaryota</taxon>
        <taxon>Metazoa</taxon>
        <taxon>Spiralia</taxon>
        <taxon>Lophotrochozoa</taxon>
        <taxon>Mollusca</taxon>
        <taxon>Gastropoda</taxon>
        <taxon>Caenogastropoda</taxon>
        <taxon>Littorinimorpha</taxon>
        <taxon>Littorinoidea</taxon>
        <taxon>Littorinidae</taxon>
        <taxon>Littorina</taxon>
    </lineage>
</organism>
<dbReference type="InterPro" id="IPR017920">
    <property type="entry name" value="COMM"/>
</dbReference>
<dbReference type="PROSITE" id="PS51269">
    <property type="entry name" value="COMM"/>
    <property type="match status" value="1"/>
</dbReference>
<sequence>MDESPDLCKVDVGQLLDIRWKLGLAVSSDECKNLNFPFVTMTLKTADSSGQEHSRTVEMTLTQFRNMSKQLQEMAKSMETV</sequence>
<dbReference type="PANTHER" id="PTHR16231">
    <property type="entry name" value="COMM DOMAIN-CONTAINING PROTEIN 4-8 FAMILY MEMBER"/>
    <property type="match status" value="1"/>
</dbReference>